<gene>
    <name evidence="1" type="ORF">METZ01_LOCUS324719</name>
</gene>
<sequence length="24" mass="2830">MTILINLEASQFVLRIRRVMVQAQ</sequence>
<dbReference type="AlphaFoldDB" id="A0A382PGW3"/>
<organism evidence="1">
    <name type="scientific">marine metagenome</name>
    <dbReference type="NCBI Taxonomy" id="408172"/>
    <lineage>
        <taxon>unclassified sequences</taxon>
        <taxon>metagenomes</taxon>
        <taxon>ecological metagenomes</taxon>
    </lineage>
</organism>
<protein>
    <submittedName>
        <fullName evidence="1">Uncharacterized protein</fullName>
    </submittedName>
</protein>
<name>A0A382PGW3_9ZZZZ</name>
<reference evidence="1" key="1">
    <citation type="submission" date="2018-05" db="EMBL/GenBank/DDBJ databases">
        <authorList>
            <person name="Lanie J.A."/>
            <person name="Ng W.-L."/>
            <person name="Kazmierczak K.M."/>
            <person name="Andrzejewski T.M."/>
            <person name="Davidsen T.M."/>
            <person name="Wayne K.J."/>
            <person name="Tettelin H."/>
            <person name="Glass J.I."/>
            <person name="Rusch D."/>
            <person name="Podicherti R."/>
            <person name="Tsui H.-C.T."/>
            <person name="Winkler M.E."/>
        </authorList>
    </citation>
    <scope>NUCLEOTIDE SEQUENCE</scope>
</reference>
<evidence type="ECO:0000313" key="1">
    <source>
        <dbReference type="EMBL" id="SVC71865.1"/>
    </source>
</evidence>
<dbReference type="EMBL" id="UINC01106889">
    <property type="protein sequence ID" value="SVC71865.1"/>
    <property type="molecule type" value="Genomic_DNA"/>
</dbReference>
<accession>A0A382PGW3</accession>
<proteinExistence type="predicted"/>